<evidence type="ECO:0000313" key="3">
    <source>
        <dbReference type="Proteomes" id="UP000030003"/>
    </source>
</evidence>
<dbReference type="AlphaFoldDB" id="A0A0A0MBM3"/>
<protein>
    <submittedName>
        <fullName evidence="2">Uncharacterized protein</fullName>
    </submittedName>
</protein>
<feature type="signal peptide" evidence="1">
    <location>
        <begin position="1"/>
        <end position="28"/>
    </location>
</feature>
<evidence type="ECO:0000313" key="2">
    <source>
        <dbReference type="EMBL" id="KGO98906.1"/>
    </source>
</evidence>
<keyword evidence="1" id="KW-0732">Signal</keyword>
<comment type="caution">
    <text evidence="2">The sequence shown here is derived from an EMBL/GenBank/DDBJ whole genome shotgun (WGS) entry which is preliminary data.</text>
</comment>
<keyword evidence="3" id="KW-1185">Reference proteome</keyword>
<feature type="chain" id="PRO_5001966800" evidence="1">
    <location>
        <begin position="29"/>
        <end position="136"/>
    </location>
</feature>
<dbReference type="RefSeq" id="WP_027069720.1">
    <property type="nucleotide sequence ID" value="NZ_AUHT01000007.1"/>
</dbReference>
<reference evidence="2 3" key="1">
    <citation type="submission" date="2013-08" db="EMBL/GenBank/DDBJ databases">
        <title>Genomic analysis of Lysobacter defluvii.</title>
        <authorList>
            <person name="Wang Q."/>
            <person name="Wang G."/>
        </authorList>
    </citation>
    <scope>NUCLEOTIDE SEQUENCE [LARGE SCALE GENOMIC DNA]</scope>
    <source>
        <strain evidence="2 3">IMMIB APB-9</strain>
    </source>
</reference>
<proteinExistence type="predicted"/>
<dbReference type="OrthoDB" id="6058241at2"/>
<dbReference type="Proteomes" id="UP000030003">
    <property type="component" value="Unassembled WGS sequence"/>
</dbReference>
<dbReference type="eggNOG" id="ENOG5031IU4">
    <property type="taxonomic scope" value="Bacteria"/>
</dbReference>
<accession>A0A0A0MBM3</accession>
<gene>
    <name evidence="2" type="ORF">N791_13115</name>
</gene>
<dbReference type="EMBL" id="AVBH01000042">
    <property type="protein sequence ID" value="KGO98906.1"/>
    <property type="molecule type" value="Genomic_DNA"/>
</dbReference>
<sequence length="136" mass="15437">MIAARLFAPALALLLGTAAVSAPAPAQASDDLVRVLVDVADVVLRGGQPYYRHGSYGRHDRLVVVRDHRGRVNYYRQVPRGYRSGPPRGVAHGYYRNGPGRNASCNSRGKCKVTYYDPRHDRRYSRSRHDRRYRGW</sequence>
<dbReference type="STRING" id="1385515.GCA_000423325_01336"/>
<evidence type="ECO:0000256" key="1">
    <source>
        <dbReference type="SAM" id="SignalP"/>
    </source>
</evidence>
<name>A0A0A0MBM3_9GAMM</name>
<organism evidence="2 3">
    <name type="scientific">Lysobacter defluvii IMMIB APB-9 = DSM 18482</name>
    <dbReference type="NCBI Taxonomy" id="1385515"/>
    <lineage>
        <taxon>Bacteria</taxon>
        <taxon>Pseudomonadati</taxon>
        <taxon>Pseudomonadota</taxon>
        <taxon>Gammaproteobacteria</taxon>
        <taxon>Lysobacterales</taxon>
        <taxon>Lysobacteraceae</taxon>
        <taxon>Novilysobacter</taxon>
    </lineage>
</organism>